<evidence type="ECO:0000313" key="1">
    <source>
        <dbReference type="EMBL" id="MCG7507087.1"/>
    </source>
</evidence>
<organism evidence="1 2">
    <name type="scientific">Mesorhizobium retamae</name>
    <dbReference type="NCBI Taxonomy" id="2912854"/>
    <lineage>
        <taxon>Bacteria</taxon>
        <taxon>Pseudomonadati</taxon>
        <taxon>Pseudomonadota</taxon>
        <taxon>Alphaproteobacteria</taxon>
        <taxon>Hyphomicrobiales</taxon>
        <taxon>Phyllobacteriaceae</taxon>
        <taxon>Mesorhizobium</taxon>
    </lineage>
</organism>
<dbReference type="RefSeq" id="WP_239367899.1">
    <property type="nucleotide sequence ID" value="NZ_JAKREW010000020.1"/>
</dbReference>
<dbReference type="InterPro" id="IPR011604">
    <property type="entry name" value="PDDEXK-like_dom_sf"/>
</dbReference>
<dbReference type="Gene3D" id="3.90.320.10">
    <property type="match status" value="1"/>
</dbReference>
<protein>
    <submittedName>
        <fullName evidence="1">Oxidoreductase</fullName>
    </submittedName>
</protein>
<evidence type="ECO:0000313" key="2">
    <source>
        <dbReference type="Proteomes" id="UP001201701"/>
    </source>
</evidence>
<keyword evidence="2" id="KW-1185">Reference proteome</keyword>
<reference evidence="1 2" key="1">
    <citation type="submission" date="2022-02" db="EMBL/GenBank/DDBJ databases">
        <title>Draft genome sequence of Mezorhizobium retamae strain IRAMC:0171 isolated from Retama raetam nodules.</title>
        <authorList>
            <person name="Bengaied R."/>
            <person name="Sbissi I."/>
            <person name="Huber K."/>
            <person name="Ghodbane F."/>
            <person name="Nouioui I."/>
            <person name="Tarhouni M."/>
            <person name="Gtari M."/>
        </authorList>
    </citation>
    <scope>NUCLEOTIDE SEQUENCE [LARGE SCALE GENOMIC DNA]</scope>
    <source>
        <strain evidence="1 2">IRAMC:0171</strain>
    </source>
</reference>
<name>A0ABS9QI77_9HYPH</name>
<proteinExistence type="predicted"/>
<sequence length="312" mass="35133">MAPIPRPTPSTVAAIYAAYEAANEHYDSLGISVGESGTECDRALWYTFRWISAREHIDGRKLSIFRTGDRWEEVLVSDLERIGVEVYGQQDRIRLADGHIRGKCDGKAMGVPEAPKTEHLCEFKSSNDKNFKEIVAKGCKEAKPLHYAQCQLGMHYFGLSRCLYLVVNKNDDSRYSERINYDIEYCLRLIARCERIIFSAVPPSGICTKPDDFRGRFCKHNAVCQDDAWPRVTCRSCLHSSPERGGDASWSCARWAKPLSVDEQKAACPAHLYIPALVPGEQTDVDEEAETVTYTLKSGRVWIDGESQREAA</sequence>
<accession>A0ABS9QI77</accession>
<gene>
    <name evidence="1" type="ORF">L4923_18825</name>
</gene>
<dbReference type="EMBL" id="JAKREW010000020">
    <property type="protein sequence ID" value="MCG7507087.1"/>
    <property type="molecule type" value="Genomic_DNA"/>
</dbReference>
<dbReference type="Proteomes" id="UP001201701">
    <property type="component" value="Unassembled WGS sequence"/>
</dbReference>
<comment type="caution">
    <text evidence="1">The sequence shown here is derived from an EMBL/GenBank/DDBJ whole genome shotgun (WGS) entry which is preliminary data.</text>
</comment>